<dbReference type="SUPFAM" id="SSF52540">
    <property type="entry name" value="P-loop containing nucleoside triphosphate hydrolases"/>
    <property type="match status" value="1"/>
</dbReference>
<accession>A0A1V3G4T1</accession>
<evidence type="ECO:0000256" key="7">
    <source>
        <dbReference type="ARBA" id="ARBA00023136"/>
    </source>
</evidence>
<feature type="domain" description="ABC transporter" evidence="8">
    <location>
        <begin position="7"/>
        <end position="257"/>
    </location>
</feature>
<keyword evidence="7" id="KW-0472">Membrane</keyword>
<evidence type="ECO:0000313" key="9">
    <source>
        <dbReference type="EMBL" id="OOE10147.1"/>
    </source>
</evidence>
<dbReference type="InterPro" id="IPR017871">
    <property type="entry name" value="ABC_transporter-like_CS"/>
</dbReference>
<gene>
    <name evidence="9" type="ORF">UN64_17270</name>
</gene>
<evidence type="ECO:0000256" key="4">
    <source>
        <dbReference type="ARBA" id="ARBA00022475"/>
    </source>
</evidence>
<evidence type="ECO:0000256" key="5">
    <source>
        <dbReference type="ARBA" id="ARBA00022741"/>
    </source>
</evidence>
<evidence type="ECO:0000256" key="3">
    <source>
        <dbReference type="ARBA" id="ARBA00022448"/>
    </source>
</evidence>
<dbReference type="InterPro" id="IPR003439">
    <property type="entry name" value="ABC_transporter-like_ATP-bd"/>
</dbReference>
<evidence type="ECO:0000256" key="1">
    <source>
        <dbReference type="ARBA" id="ARBA00004202"/>
    </source>
</evidence>
<evidence type="ECO:0000256" key="2">
    <source>
        <dbReference type="ARBA" id="ARBA00005417"/>
    </source>
</evidence>
<keyword evidence="3" id="KW-0813">Transport</keyword>
<organism evidence="9 10">
    <name type="scientific">Fictibacillus arsenicus</name>
    <dbReference type="NCBI Taxonomy" id="255247"/>
    <lineage>
        <taxon>Bacteria</taxon>
        <taxon>Bacillati</taxon>
        <taxon>Bacillota</taxon>
        <taxon>Bacilli</taxon>
        <taxon>Bacillales</taxon>
        <taxon>Fictibacillaceae</taxon>
        <taxon>Fictibacillus</taxon>
    </lineage>
</organism>
<dbReference type="SMART" id="SM00382">
    <property type="entry name" value="AAA"/>
    <property type="match status" value="1"/>
</dbReference>
<comment type="subcellular location">
    <subcellularLocation>
        <location evidence="1">Cell membrane</location>
        <topology evidence="1">Peripheral membrane protein</topology>
    </subcellularLocation>
</comment>
<dbReference type="InterPro" id="IPR003593">
    <property type="entry name" value="AAA+_ATPase"/>
</dbReference>
<dbReference type="PROSITE" id="PS00211">
    <property type="entry name" value="ABC_TRANSPORTER_1"/>
    <property type="match status" value="1"/>
</dbReference>
<keyword evidence="5" id="KW-0547">Nucleotide-binding</keyword>
<keyword evidence="4" id="KW-1003">Cell membrane</keyword>
<dbReference type="InterPro" id="IPR050388">
    <property type="entry name" value="ABC_Ni/Peptide_Import"/>
</dbReference>
<dbReference type="GO" id="GO:0015833">
    <property type="term" value="P:peptide transport"/>
    <property type="evidence" value="ECO:0007669"/>
    <property type="project" value="InterPro"/>
</dbReference>
<dbReference type="PANTHER" id="PTHR43297">
    <property type="entry name" value="OLIGOPEPTIDE TRANSPORT ATP-BINDING PROTEIN APPD"/>
    <property type="match status" value="1"/>
</dbReference>
<proteinExistence type="inferred from homology"/>
<evidence type="ECO:0000256" key="6">
    <source>
        <dbReference type="ARBA" id="ARBA00022840"/>
    </source>
</evidence>
<evidence type="ECO:0000313" key="10">
    <source>
        <dbReference type="Proteomes" id="UP000188597"/>
    </source>
</evidence>
<comment type="similarity">
    <text evidence="2">Belongs to the ABC transporter superfamily.</text>
</comment>
<dbReference type="Proteomes" id="UP000188597">
    <property type="component" value="Unassembled WGS sequence"/>
</dbReference>
<dbReference type="PANTHER" id="PTHR43297:SF2">
    <property type="entry name" value="DIPEPTIDE TRANSPORT ATP-BINDING PROTEIN DPPD"/>
    <property type="match status" value="1"/>
</dbReference>
<dbReference type="FunFam" id="3.40.50.300:FF:000016">
    <property type="entry name" value="Oligopeptide ABC transporter ATP-binding component"/>
    <property type="match status" value="1"/>
</dbReference>
<dbReference type="EMBL" id="MQMF01000004">
    <property type="protein sequence ID" value="OOE10147.1"/>
    <property type="molecule type" value="Genomic_DNA"/>
</dbReference>
<dbReference type="InterPro" id="IPR027417">
    <property type="entry name" value="P-loop_NTPase"/>
</dbReference>
<evidence type="ECO:0000259" key="8">
    <source>
        <dbReference type="PROSITE" id="PS50893"/>
    </source>
</evidence>
<reference evidence="9 10" key="1">
    <citation type="submission" date="2016-11" db="EMBL/GenBank/DDBJ databases">
        <authorList>
            <person name="Jaros S."/>
            <person name="Januszkiewicz K."/>
            <person name="Wedrychowicz H."/>
        </authorList>
    </citation>
    <scope>NUCLEOTIDE SEQUENCE [LARGE SCALE GENOMIC DNA]</scope>
    <source>
        <strain evidence="9 10">Con a/3</strain>
    </source>
</reference>
<dbReference type="InterPro" id="IPR013563">
    <property type="entry name" value="Oligopep_ABC_C"/>
</dbReference>
<dbReference type="GO" id="GO:0005886">
    <property type="term" value="C:plasma membrane"/>
    <property type="evidence" value="ECO:0007669"/>
    <property type="project" value="UniProtKB-SubCell"/>
</dbReference>
<protein>
    <recommendedName>
        <fullName evidence="8">ABC transporter domain-containing protein</fullName>
    </recommendedName>
</protein>
<dbReference type="PROSITE" id="PS50893">
    <property type="entry name" value="ABC_TRANSPORTER_2"/>
    <property type="match status" value="1"/>
</dbReference>
<dbReference type="Pfam" id="PF08352">
    <property type="entry name" value="oligo_HPY"/>
    <property type="match status" value="1"/>
</dbReference>
<name>A0A1V3G4T1_9BACL</name>
<keyword evidence="6" id="KW-0067">ATP-binding</keyword>
<comment type="caution">
    <text evidence="9">The sequence shown here is derived from an EMBL/GenBank/DDBJ whole genome shotgun (WGS) entry which is preliminary data.</text>
</comment>
<dbReference type="GO" id="GO:0016887">
    <property type="term" value="F:ATP hydrolysis activity"/>
    <property type="evidence" value="ECO:0007669"/>
    <property type="project" value="InterPro"/>
</dbReference>
<dbReference type="AlphaFoldDB" id="A0A1V3G4T1"/>
<sequence length="328" mass="36663">MMDQHILQIKNLRVSFNKNKQKTTAVNDVSLQIERGQTVALIGESGSGKSITSLSVLQLLPSNGQVEKGSITFDGNELLKKPEKEMREIRGNEISMIFQDAIASLNPGMKVGLQITEGLKYHKLVSKEELKSEALQLLEQVGFKNPAQIYNQYPDQLSGGMKQRILIAMAISCKPKLLIADEPTTALDVTIQRQVLDLIEHYKTDLDASVLLITHDFGVVAEYADWVYVMLGGHIVESADVYTIFKNPVHPYTKALIGSIPNPENGQERLKSIQDYTFEDTGYDGRKFAPATYTYESSSFDAPSSLIEVEPMHYVRFYDDERKVVAIG</sequence>
<dbReference type="GO" id="GO:0005524">
    <property type="term" value="F:ATP binding"/>
    <property type="evidence" value="ECO:0007669"/>
    <property type="project" value="UniProtKB-KW"/>
</dbReference>
<dbReference type="Gene3D" id="3.40.50.300">
    <property type="entry name" value="P-loop containing nucleotide triphosphate hydrolases"/>
    <property type="match status" value="1"/>
</dbReference>
<dbReference type="Pfam" id="PF00005">
    <property type="entry name" value="ABC_tran"/>
    <property type="match status" value="1"/>
</dbReference>
<dbReference type="CDD" id="cd03257">
    <property type="entry name" value="ABC_NikE_OppD_transporters"/>
    <property type="match status" value="1"/>
</dbReference>